<keyword evidence="2" id="KW-0808">Transferase</keyword>
<dbReference type="EMBL" id="AP019782">
    <property type="protein sequence ID" value="BBL70076.1"/>
    <property type="molecule type" value="Genomic_DNA"/>
</dbReference>
<dbReference type="RefSeq" id="WP_054774214.1">
    <property type="nucleotide sequence ID" value="NZ_AP019782.1"/>
</dbReference>
<protein>
    <recommendedName>
        <fullName evidence="9">Sulfotransferase family protein</fullName>
    </recommendedName>
</protein>
<evidence type="ECO:0000256" key="6">
    <source>
        <dbReference type="ARBA" id="ARBA00023180"/>
    </source>
</evidence>
<name>A0A8D5AHA5_9GAMM</name>
<evidence type="ECO:0000256" key="3">
    <source>
        <dbReference type="ARBA" id="ARBA00022692"/>
    </source>
</evidence>
<dbReference type="KEGG" id="moz:MoryE10_06820"/>
<dbReference type="InterPro" id="IPR027417">
    <property type="entry name" value="P-loop_NTPase"/>
</dbReference>
<keyword evidence="3" id="KW-0812">Transmembrane</keyword>
<reference evidence="7" key="1">
    <citation type="submission" date="2019-06" db="EMBL/GenBank/DDBJ databases">
        <title>Complete genome sequence of Methylogaea oryzae strain JCM16910.</title>
        <authorList>
            <person name="Asakawa S."/>
        </authorList>
    </citation>
    <scope>NUCLEOTIDE SEQUENCE</scope>
    <source>
        <strain evidence="7">E10</strain>
    </source>
</reference>
<keyword evidence="8" id="KW-1185">Reference proteome</keyword>
<sequence length="319" mass="36105">MSNIRGSFLNQLEAIFLQALESKNAGDMENAVGYYEQALDLSLRELSRVGDQAGSQQSVPARLRFLHIPKTAGTSFHDCLQRLYPGGEFQFTGDLTEDLERWRALSAEQRLDIRLISGHAPYITNEAEIDTVPAITLLRDPIARVRSYCQHVSEGKIASLLTRFPPDDFDLNELLQSDAGSELDNLQTRQLLGIGGLAEDPDDPAAVYHALEILADLTAFGLTERFEQSLMLFRRRLGWTMWPVYRRLNAAAPHQRLRFEPSHEALLRRRNAVDLQLYVMAASLFEQRLAAMVPDLAEQMEAFAKHQAIFTQICQERGY</sequence>
<comment type="subcellular location">
    <subcellularLocation>
        <location evidence="1">Membrane</location>
        <topology evidence="1">Single-pass membrane protein</topology>
    </subcellularLocation>
</comment>
<evidence type="ECO:0000256" key="4">
    <source>
        <dbReference type="ARBA" id="ARBA00022989"/>
    </source>
</evidence>
<evidence type="ECO:0000313" key="7">
    <source>
        <dbReference type="EMBL" id="BBL70076.1"/>
    </source>
</evidence>
<gene>
    <name evidence="7" type="ORF">MoryE10_06820</name>
</gene>
<dbReference type="Gene3D" id="3.40.50.300">
    <property type="entry name" value="P-loop containing nucleotide triphosphate hydrolases"/>
    <property type="match status" value="1"/>
</dbReference>
<dbReference type="GO" id="GO:0017095">
    <property type="term" value="F:heparan sulfate 6-sulfotransferase activity"/>
    <property type="evidence" value="ECO:0007669"/>
    <property type="project" value="TreeGrafter"/>
</dbReference>
<dbReference type="InterPro" id="IPR010635">
    <property type="entry name" value="Heparan_SO4-6-sulfoTrfase"/>
</dbReference>
<keyword evidence="5" id="KW-0472">Membrane</keyword>
<keyword evidence="4" id="KW-1133">Transmembrane helix</keyword>
<dbReference type="AlphaFoldDB" id="A0A8D5AHA5"/>
<dbReference type="Proteomes" id="UP000824988">
    <property type="component" value="Chromosome"/>
</dbReference>
<keyword evidence="6" id="KW-0325">Glycoprotein</keyword>
<dbReference type="SUPFAM" id="SSF52540">
    <property type="entry name" value="P-loop containing nucleoside triphosphate hydrolases"/>
    <property type="match status" value="1"/>
</dbReference>
<evidence type="ECO:0000313" key="8">
    <source>
        <dbReference type="Proteomes" id="UP000824988"/>
    </source>
</evidence>
<proteinExistence type="predicted"/>
<accession>A0A8D5AHA5</accession>
<evidence type="ECO:0000256" key="5">
    <source>
        <dbReference type="ARBA" id="ARBA00023136"/>
    </source>
</evidence>
<dbReference type="PANTHER" id="PTHR12812">
    <property type="entry name" value="HEPARAN SULFATE 6-O-SULFOTRANSFERASE 3"/>
    <property type="match status" value="1"/>
</dbReference>
<dbReference type="PANTHER" id="PTHR12812:SF0">
    <property type="entry name" value="HEPARAN-SULFATE 6-O-SULFOTRANSFERASE"/>
    <property type="match status" value="1"/>
</dbReference>
<evidence type="ECO:0000256" key="2">
    <source>
        <dbReference type="ARBA" id="ARBA00022679"/>
    </source>
</evidence>
<organism evidence="7 8">
    <name type="scientific">Methylogaea oryzae</name>
    <dbReference type="NCBI Taxonomy" id="1295382"/>
    <lineage>
        <taxon>Bacteria</taxon>
        <taxon>Pseudomonadati</taxon>
        <taxon>Pseudomonadota</taxon>
        <taxon>Gammaproteobacteria</taxon>
        <taxon>Methylococcales</taxon>
        <taxon>Methylococcaceae</taxon>
        <taxon>Methylogaea</taxon>
    </lineage>
</organism>
<evidence type="ECO:0000256" key="1">
    <source>
        <dbReference type="ARBA" id="ARBA00004167"/>
    </source>
</evidence>
<evidence type="ECO:0008006" key="9">
    <source>
        <dbReference type="Google" id="ProtNLM"/>
    </source>
</evidence>
<dbReference type="GO" id="GO:0016020">
    <property type="term" value="C:membrane"/>
    <property type="evidence" value="ECO:0007669"/>
    <property type="project" value="UniProtKB-SubCell"/>
</dbReference>